<name>A0ABU0YYL9_9MICO</name>
<sequence length="132" mass="13589">MIVAFALATVSIAGCTSPPSIGGGGAAAACAAPIVEELPKAVAPDQTLTVAGVNWGPCNDTNQATLAPWAFVTIEWEQSGKSVEIGTIAIENFEFRGDVTVPADAVKGDVTLRIVGDDYEHEVPLVVESPQP</sequence>
<evidence type="ECO:0000313" key="1">
    <source>
        <dbReference type="EMBL" id="MDQ7877434.1"/>
    </source>
</evidence>
<gene>
    <name evidence="1" type="ORF">Q9R08_05530</name>
</gene>
<reference evidence="1 2" key="1">
    <citation type="submission" date="2023-08" db="EMBL/GenBank/DDBJ databases">
        <title>Microbacterium psychrotolerans sp. nov., a psychrotolerant bacterium isolated from soil in Heilongjiang Province, China.</title>
        <authorList>
            <person name="An P."/>
            <person name="Zhao D."/>
            <person name="Xiang H."/>
        </authorList>
    </citation>
    <scope>NUCLEOTIDE SEQUENCE [LARGE SCALE GENOMIC DNA]</scope>
    <source>
        <strain evidence="1 2">QXD-8</strain>
    </source>
</reference>
<evidence type="ECO:0008006" key="3">
    <source>
        <dbReference type="Google" id="ProtNLM"/>
    </source>
</evidence>
<organism evidence="1 2">
    <name type="scientific">Microbacterium psychrotolerans</name>
    <dbReference type="NCBI Taxonomy" id="3068321"/>
    <lineage>
        <taxon>Bacteria</taxon>
        <taxon>Bacillati</taxon>
        <taxon>Actinomycetota</taxon>
        <taxon>Actinomycetes</taxon>
        <taxon>Micrococcales</taxon>
        <taxon>Microbacteriaceae</taxon>
        <taxon>Microbacterium</taxon>
    </lineage>
</organism>
<accession>A0ABU0YYL9</accession>
<dbReference type="EMBL" id="JAVFWO010000002">
    <property type="protein sequence ID" value="MDQ7877434.1"/>
    <property type="molecule type" value="Genomic_DNA"/>
</dbReference>
<comment type="caution">
    <text evidence="1">The sequence shown here is derived from an EMBL/GenBank/DDBJ whole genome shotgun (WGS) entry which is preliminary data.</text>
</comment>
<dbReference type="Proteomes" id="UP001235133">
    <property type="component" value="Unassembled WGS sequence"/>
</dbReference>
<evidence type="ECO:0000313" key="2">
    <source>
        <dbReference type="Proteomes" id="UP001235133"/>
    </source>
</evidence>
<keyword evidence="2" id="KW-1185">Reference proteome</keyword>
<dbReference type="RefSeq" id="WP_308866876.1">
    <property type="nucleotide sequence ID" value="NZ_JAVFWO010000002.1"/>
</dbReference>
<proteinExistence type="predicted"/>
<protein>
    <recommendedName>
        <fullName evidence="3">Bacterial spore germination immunoglobulin-like domain-containing protein</fullName>
    </recommendedName>
</protein>